<accession>A0AAD2CGQ6</accession>
<gene>
    <name evidence="2" type="ORF">CYCCA115_LOCUS2540</name>
</gene>
<dbReference type="EMBL" id="CAKOGP040000180">
    <property type="protein sequence ID" value="CAJ1931778.1"/>
    <property type="molecule type" value="Genomic_DNA"/>
</dbReference>
<name>A0AAD2CGQ6_9STRA</name>
<keyword evidence="3" id="KW-1185">Reference proteome</keyword>
<dbReference type="AlphaFoldDB" id="A0AAD2CGQ6"/>
<feature type="region of interest" description="Disordered" evidence="1">
    <location>
        <begin position="700"/>
        <end position="720"/>
    </location>
</feature>
<sequence>MVLASSFPMEARKVMAHRLETLSCIVPKSSLREANDDAATESNATVFPLKESYRKNIQNPHSNRYWDNAAKDYRNALVNEIVEEEEEIKSNAQRPKMRKIPDMPPRSHSHRNPQIRMSEVEGFGELSYQNWNRAKKIHEREFRDEIEHFHQYEWEADHRENLYHQRHDAHYNAILDVQEDEDRRGISETRQSQAHFGTGGEDGQLQAYVINQEFLRLKAISDKHERENAMRKASMKLPRNEKQETCTVFTQPLSVESIVHTNKDDVFDSQHSGDPFSVSNLSSPTIVPEKNRTLLASSMKPWRASLGLSETTPSYSKEPLRRSASFDSRWKSFRGSVFVDKAPHHSLGSTAPLKASLEDTATLSARAATISTNEGLQKEASFESVSESIRENELMSKITVIESQHSLDPIFVSAAQSPPLSNSGSPRDDDVILEKDPITEEGRQHRFASFDRHERTVNERGAMRKGIASASQSSSAPLFSLESSSSPSAYQNGQGGAKSSPPNVSSGDLPDMATAHEHIRRHPSPSRLQRRIAANFRRSNEDGVLDSQLSLVPTAVSESSPRRMSWHEKRAMAAEQAKYLKDPTFYGSSHIELTSPAVISELSYTPGASIRPITPSPTIAGSHKHHFEISPERDIRCDKGKRHQFYEANPFIPAYSDSVIIGRPISPENFKGYGKQEHGSIDGLSPVTCSGSQFRNSVFPNTARHGRDQWGEESVDREPIERSNETIKVQHLSSKREVNPNFVHPPPPSQTCMPMFNKKLRSVVDRYHQKLKESSGLTMPQAKPGVRRKF</sequence>
<feature type="compositionally biased region" description="Polar residues" evidence="1">
    <location>
        <begin position="414"/>
        <end position="425"/>
    </location>
</feature>
<comment type="caution">
    <text evidence="2">The sequence shown here is derived from an EMBL/GenBank/DDBJ whole genome shotgun (WGS) entry which is preliminary data.</text>
</comment>
<dbReference type="Proteomes" id="UP001295423">
    <property type="component" value="Unassembled WGS sequence"/>
</dbReference>
<evidence type="ECO:0000313" key="3">
    <source>
        <dbReference type="Proteomes" id="UP001295423"/>
    </source>
</evidence>
<protein>
    <submittedName>
        <fullName evidence="2">Uncharacterized protein</fullName>
    </submittedName>
</protein>
<feature type="region of interest" description="Disordered" evidence="1">
    <location>
        <begin position="771"/>
        <end position="790"/>
    </location>
</feature>
<evidence type="ECO:0000256" key="1">
    <source>
        <dbReference type="SAM" id="MobiDB-lite"/>
    </source>
</evidence>
<feature type="region of interest" description="Disordered" evidence="1">
    <location>
        <begin position="87"/>
        <end position="112"/>
    </location>
</feature>
<feature type="compositionally biased region" description="Low complexity" evidence="1">
    <location>
        <begin position="468"/>
        <end position="489"/>
    </location>
</feature>
<feature type="compositionally biased region" description="Basic and acidic residues" evidence="1">
    <location>
        <begin position="705"/>
        <end position="720"/>
    </location>
</feature>
<feature type="compositionally biased region" description="Basic and acidic residues" evidence="1">
    <location>
        <begin position="426"/>
        <end position="462"/>
    </location>
</feature>
<evidence type="ECO:0000313" key="2">
    <source>
        <dbReference type="EMBL" id="CAJ1931778.1"/>
    </source>
</evidence>
<proteinExistence type="predicted"/>
<organism evidence="2 3">
    <name type="scientific">Cylindrotheca closterium</name>
    <dbReference type="NCBI Taxonomy" id="2856"/>
    <lineage>
        <taxon>Eukaryota</taxon>
        <taxon>Sar</taxon>
        <taxon>Stramenopiles</taxon>
        <taxon>Ochrophyta</taxon>
        <taxon>Bacillariophyta</taxon>
        <taxon>Bacillariophyceae</taxon>
        <taxon>Bacillariophycidae</taxon>
        <taxon>Bacillariales</taxon>
        <taxon>Bacillariaceae</taxon>
        <taxon>Cylindrotheca</taxon>
    </lineage>
</organism>
<reference evidence="2" key="1">
    <citation type="submission" date="2023-08" db="EMBL/GenBank/DDBJ databases">
        <authorList>
            <person name="Audoor S."/>
            <person name="Bilcke G."/>
        </authorList>
    </citation>
    <scope>NUCLEOTIDE SEQUENCE</scope>
</reference>
<feature type="region of interest" description="Disordered" evidence="1">
    <location>
        <begin position="414"/>
        <end position="511"/>
    </location>
</feature>